<dbReference type="SMART" id="SM01057">
    <property type="entry name" value="Carb_anhydrase"/>
    <property type="match status" value="1"/>
</dbReference>
<evidence type="ECO:0000256" key="12">
    <source>
        <dbReference type="ARBA" id="ARBA00045603"/>
    </source>
</evidence>
<dbReference type="SUPFAM" id="SSF51069">
    <property type="entry name" value="Carbonic anhydrase"/>
    <property type="match status" value="1"/>
</dbReference>
<evidence type="ECO:0000256" key="14">
    <source>
        <dbReference type="RuleBase" id="RU367011"/>
    </source>
</evidence>
<evidence type="ECO:0000259" key="15">
    <source>
        <dbReference type="PROSITE" id="PS51144"/>
    </source>
</evidence>
<dbReference type="EC" id="4.2.1.1" evidence="14"/>
<comment type="subunit">
    <text evidence="4">Interacts with SLC4A4.</text>
</comment>
<comment type="function">
    <text evidence="14">Reversible hydration of carbon dioxide.</text>
</comment>
<evidence type="ECO:0000256" key="9">
    <source>
        <dbReference type="ARBA" id="ARBA00023180"/>
    </source>
</evidence>
<evidence type="ECO:0000256" key="8">
    <source>
        <dbReference type="ARBA" id="ARBA00022833"/>
    </source>
</evidence>
<evidence type="ECO:0000256" key="5">
    <source>
        <dbReference type="ARBA" id="ARBA00022475"/>
    </source>
</evidence>
<keyword evidence="11" id="KW-0449">Lipoprotein</keyword>
<feature type="chain" id="PRO_5034644156" description="Carbonic anhydrase" evidence="14">
    <location>
        <begin position="20"/>
        <end position="305"/>
    </location>
</feature>
<dbReference type="GO" id="GO:0005802">
    <property type="term" value="C:trans-Golgi network"/>
    <property type="evidence" value="ECO:0007669"/>
    <property type="project" value="Ensembl"/>
</dbReference>
<dbReference type="OMA" id="AVEFHLH"/>
<dbReference type="PANTHER" id="PTHR18952">
    <property type="entry name" value="CARBONIC ANHYDRASE"/>
    <property type="match status" value="1"/>
</dbReference>
<keyword evidence="7 14" id="KW-0479">Metal-binding</keyword>
<keyword evidence="8 14" id="KW-0862">Zinc</keyword>
<reference evidence="16" key="2">
    <citation type="submission" date="2025-09" db="UniProtKB">
        <authorList>
            <consortium name="Ensembl"/>
        </authorList>
    </citation>
    <scope>IDENTIFICATION</scope>
</reference>
<comment type="function">
    <text evidence="12">Catalyzes the reversible hydration of carbon dioxide into bicarbonate and protons and thus is essential to maintaining intracellular and extracellular pH. May stimulate the sodium/bicarbonate transporter activity of SLC4A4 that acts in pH homeostasis. It is essential for acid overload removal from the retina and retina epithelium, and acid release in the choriocapillaris in the choroid.</text>
</comment>
<dbReference type="GO" id="GO:0070062">
    <property type="term" value="C:extracellular exosome"/>
    <property type="evidence" value="ECO:0007669"/>
    <property type="project" value="Ensembl"/>
</dbReference>
<dbReference type="PROSITE" id="PS51144">
    <property type="entry name" value="ALPHA_CA_2"/>
    <property type="match status" value="1"/>
</dbReference>
<evidence type="ECO:0000256" key="3">
    <source>
        <dbReference type="ARBA" id="ARBA00010718"/>
    </source>
</evidence>
<feature type="domain" description="Alpha-carbonic anhydrase" evidence="15">
    <location>
        <begin position="22"/>
        <end position="277"/>
    </location>
</feature>
<dbReference type="InterPro" id="IPR001148">
    <property type="entry name" value="CA_dom"/>
</dbReference>
<dbReference type="GO" id="GO:0048471">
    <property type="term" value="C:perinuclear region of cytoplasm"/>
    <property type="evidence" value="ECO:0007669"/>
    <property type="project" value="Ensembl"/>
</dbReference>
<evidence type="ECO:0000256" key="7">
    <source>
        <dbReference type="ARBA" id="ARBA00022723"/>
    </source>
</evidence>
<dbReference type="InterPro" id="IPR023561">
    <property type="entry name" value="Carbonic_anhydrase_a-class"/>
</dbReference>
<evidence type="ECO:0000256" key="2">
    <source>
        <dbReference type="ARBA" id="ARBA00004609"/>
    </source>
</evidence>
<evidence type="ECO:0000256" key="1">
    <source>
        <dbReference type="ARBA" id="ARBA00001947"/>
    </source>
</evidence>
<accession>A0A8C5LJ72</accession>
<dbReference type="GO" id="GO:0030658">
    <property type="term" value="C:transport vesicle membrane"/>
    <property type="evidence" value="ECO:0007669"/>
    <property type="project" value="Ensembl"/>
</dbReference>
<dbReference type="Ensembl" id="ENSJJAT00000031477.1">
    <property type="protein sequence ID" value="ENSJJAP00000024892.1"/>
    <property type="gene ID" value="ENSJJAG00000024230.1"/>
</dbReference>
<dbReference type="Pfam" id="PF00194">
    <property type="entry name" value="Carb_anhydrase"/>
    <property type="match status" value="1"/>
</dbReference>
<dbReference type="GO" id="GO:0004089">
    <property type="term" value="F:carbonate dehydratase activity"/>
    <property type="evidence" value="ECO:0007669"/>
    <property type="project" value="UniProtKB-UniRule"/>
</dbReference>
<keyword evidence="6" id="KW-0336">GPI-anchor</keyword>
<keyword evidence="9" id="KW-0325">Glycoprotein</keyword>
<dbReference type="GeneTree" id="ENSGT00940000155690"/>
<feature type="signal peptide" evidence="14">
    <location>
        <begin position="1"/>
        <end position="19"/>
    </location>
</feature>
<reference evidence="16" key="1">
    <citation type="submission" date="2025-08" db="UniProtKB">
        <authorList>
            <consortium name="Ensembl"/>
        </authorList>
    </citation>
    <scope>IDENTIFICATION</scope>
</reference>
<dbReference type="GO" id="GO:0008270">
    <property type="term" value="F:zinc ion binding"/>
    <property type="evidence" value="ECO:0007669"/>
    <property type="project" value="UniProtKB-UniRule"/>
</dbReference>
<keyword evidence="5" id="KW-1003">Cell membrane</keyword>
<dbReference type="AlphaFoldDB" id="A0A8C5LJ72"/>
<evidence type="ECO:0000256" key="13">
    <source>
        <dbReference type="ARBA" id="ARBA00049061"/>
    </source>
</evidence>
<dbReference type="Proteomes" id="UP000694385">
    <property type="component" value="Unassembled WGS sequence"/>
</dbReference>
<dbReference type="FunFam" id="3.10.200.10:FF:000003">
    <property type="entry name" value="Carbonic anhydrase 12"/>
    <property type="match status" value="1"/>
</dbReference>
<dbReference type="InterPro" id="IPR036398">
    <property type="entry name" value="CA_dom_sf"/>
</dbReference>
<dbReference type="Gene3D" id="3.10.200.10">
    <property type="entry name" value="Alpha carbonic anhydrase"/>
    <property type="match status" value="1"/>
</dbReference>
<proteinExistence type="inferred from homology"/>
<organism evidence="16 17">
    <name type="scientific">Jaculus jaculus</name>
    <name type="common">Lesser Egyptian jerboa</name>
    <dbReference type="NCBI Taxonomy" id="51337"/>
    <lineage>
        <taxon>Eukaryota</taxon>
        <taxon>Metazoa</taxon>
        <taxon>Chordata</taxon>
        <taxon>Craniata</taxon>
        <taxon>Vertebrata</taxon>
        <taxon>Euteleostomi</taxon>
        <taxon>Mammalia</taxon>
        <taxon>Eutheria</taxon>
        <taxon>Euarchontoglires</taxon>
        <taxon>Glires</taxon>
        <taxon>Rodentia</taxon>
        <taxon>Myomorpha</taxon>
        <taxon>Dipodoidea</taxon>
        <taxon>Dipodidae</taxon>
        <taxon>Dipodinae</taxon>
        <taxon>Jaculus</taxon>
    </lineage>
</organism>
<evidence type="ECO:0000256" key="11">
    <source>
        <dbReference type="ARBA" id="ARBA00023288"/>
    </source>
</evidence>
<dbReference type="GO" id="GO:0009897">
    <property type="term" value="C:external side of plasma membrane"/>
    <property type="evidence" value="ECO:0007669"/>
    <property type="project" value="Ensembl"/>
</dbReference>
<comment type="subcellular location">
    <subcellularLocation>
        <location evidence="2">Cell membrane</location>
        <topology evidence="2">Lipid-anchor</topology>
        <topology evidence="2">GPI-anchor</topology>
    </subcellularLocation>
</comment>
<protein>
    <recommendedName>
        <fullName evidence="14">Carbonic anhydrase</fullName>
        <ecNumber evidence="14">4.2.1.1</ecNumber>
    </recommendedName>
</protein>
<evidence type="ECO:0000256" key="6">
    <source>
        <dbReference type="ARBA" id="ARBA00022622"/>
    </source>
</evidence>
<evidence type="ECO:0000256" key="10">
    <source>
        <dbReference type="ARBA" id="ARBA00023239"/>
    </source>
</evidence>
<dbReference type="InterPro" id="IPR018338">
    <property type="entry name" value="Carbonic_anhydrase_a-class_CS"/>
</dbReference>
<keyword evidence="14" id="KW-0732">Signal</keyword>
<dbReference type="GO" id="GO:0005793">
    <property type="term" value="C:endoplasmic reticulum-Golgi intermediate compartment"/>
    <property type="evidence" value="ECO:0007669"/>
    <property type="project" value="Ensembl"/>
</dbReference>
<keyword evidence="6" id="KW-0472">Membrane</keyword>
<evidence type="ECO:0000313" key="17">
    <source>
        <dbReference type="Proteomes" id="UP000694385"/>
    </source>
</evidence>
<comment type="similarity">
    <text evidence="3 14">Belongs to the alpha-carbonic anhydrase family.</text>
</comment>
<dbReference type="GO" id="GO:0031526">
    <property type="term" value="C:brush border membrane"/>
    <property type="evidence" value="ECO:0007669"/>
    <property type="project" value="Ensembl"/>
</dbReference>
<keyword evidence="17" id="KW-1185">Reference proteome</keyword>
<gene>
    <name evidence="16" type="primary">Ca4</name>
</gene>
<dbReference type="GO" id="GO:0005791">
    <property type="term" value="C:rough endoplasmic reticulum"/>
    <property type="evidence" value="ECO:0007669"/>
    <property type="project" value="Ensembl"/>
</dbReference>
<dbReference type="GO" id="GO:0015701">
    <property type="term" value="P:bicarbonate transport"/>
    <property type="evidence" value="ECO:0007669"/>
    <property type="project" value="Ensembl"/>
</dbReference>
<evidence type="ECO:0000256" key="4">
    <source>
        <dbReference type="ARBA" id="ARBA00011736"/>
    </source>
</evidence>
<dbReference type="GO" id="GO:0030667">
    <property type="term" value="C:secretory granule membrane"/>
    <property type="evidence" value="ECO:0007669"/>
    <property type="project" value="Ensembl"/>
</dbReference>
<dbReference type="PROSITE" id="PS00162">
    <property type="entry name" value="ALPHA_CA_1"/>
    <property type="match status" value="1"/>
</dbReference>
<comment type="cofactor">
    <cofactor evidence="1 14">
        <name>Zn(2+)</name>
        <dbReference type="ChEBI" id="CHEBI:29105"/>
    </cofactor>
</comment>
<name>A0A8C5LJ72_JACJA</name>
<sequence length="305" mass="34147">MPMLLALLALAAAGCPAYAADSHWCYEIQAKNSNCHGPDQWTGDCQKSHQSPINIVTAKAKVNHDLGQFSFSGYNKKEKRTATNNGHSVMVLLGSEASIAGGGLDVPYQATQLHLHWSQEQDRGSEHSLDGERFAMEMHIVHVKQEKSNDARNKIAVLAFLVEVGDQVNKGFQPLVEALSHIPKPDMSTTVNETSLLDMLPEEKKLRHYFRYLGSLTTPNCDETVVWTVFQEPIQLHKDQFLEFSQKLYYDKNKTLAMKDNVRPLQRLGARQVHRSSRAPAQLLSWPLPTVLLPATLACLMASFR</sequence>
<evidence type="ECO:0000313" key="16">
    <source>
        <dbReference type="Ensembl" id="ENSJJAP00000024892.1"/>
    </source>
</evidence>
<dbReference type="PANTHER" id="PTHR18952:SF95">
    <property type="entry name" value="CARBONIC ANHYDRASE 4"/>
    <property type="match status" value="1"/>
</dbReference>
<keyword evidence="10 14" id="KW-0456">Lyase</keyword>
<comment type="catalytic activity">
    <reaction evidence="13">
        <text>hydrogencarbonate + H(+) = CO2 + H2O</text>
        <dbReference type="Rhea" id="RHEA:10748"/>
        <dbReference type="ChEBI" id="CHEBI:15377"/>
        <dbReference type="ChEBI" id="CHEBI:15378"/>
        <dbReference type="ChEBI" id="CHEBI:16526"/>
        <dbReference type="ChEBI" id="CHEBI:17544"/>
        <dbReference type="EC" id="4.2.1.1"/>
    </reaction>
    <physiologicalReaction direction="left-to-right" evidence="13">
        <dbReference type="Rhea" id="RHEA:10749"/>
    </physiologicalReaction>
    <physiologicalReaction direction="right-to-left" evidence="13">
        <dbReference type="Rhea" id="RHEA:10750"/>
    </physiologicalReaction>
</comment>